<organism evidence="12 13">
    <name type="scientific">[Pasteurella] mairii</name>
    <dbReference type="NCBI Taxonomy" id="757"/>
    <lineage>
        <taxon>Bacteria</taxon>
        <taxon>Pseudomonadati</taxon>
        <taxon>Pseudomonadota</taxon>
        <taxon>Gammaproteobacteria</taxon>
        <taxon>Pasteurellales</taxon>
        <taxon>Pasteurellaceae</taxon>
    </lineage>
</organism>
<dbReference type="GO" id="GO:0003678">
    <property type="term" value="F:DNA helicase activity"/>
    <property type="evidence" value="ECO:0007669"/>
    <property type="project" value="UniProtKB-UniRule"/>
</dbReference>
<keyword evidence="4 10" id="KW-0378">Hydrolase</keyword>
<evidence type="ECO:0000256" key="1">
    <source>
        <dbReference type="ARBA" id="ARBA00022722"/>
    </source>
</evidence>
<comment type="similarity">
    <text evidence="10">Belongs to the RecC family.</text>
</comment>
<keyword evidence="5 10" id="KW-0347">Helicase</keyword>
<dbReference type="PIRSF" id="PIRSF000980">
    <property type="entry name" value="RecC"/>
    <property type="match status" value="1"/>
</dbReference>
<evidence type="ECO:0000256" key="5">
    <source>
        <dbReference type="ARBA" id="ARBA00022806"/>
    </source>
</evidence>
<keyword evidence="8 10" id="KW-0238">DNA-binding</keyword>
<evidence type="ECO:0000256" key="3">
    <source>
        <dbReference type="ARBA" id="ARBA00022763"/>
    </source>
</evidence>
<dbReference type="EMBL" id="UGSS01000002">
    <property type="protein sequence ID" value="SUB33958.1"/>
    <property type="molecule type" value="Genomic_DNA"/>
</dbReference>
<dbReference type="InterPro" id="IPR011335">
    <property type="entry name" value="Restrct_endonuc-II-like"/>
</dbReference>
<evidence type="ECO:0000313" key="13">
    <source>
        <dbReference type="Proteomes" id="UP000254280"/>
    </source>
</evidence>
<dbReference type="Gene3D" id="3.40.50.10930">
    <property type="match status" value="1"/>
</dbReference>
<evidence type="ECO:0000256" key="9">
    <source>
        <dbReference type="ARBA" id="ARBA00023204"/>
    </source>
</evidence>
<dbReference type="Gene3D" id="1.10.10.160">
    <property type="match status" value="1"/>
</dbReference>
<dbReference type="PANTHER" id="PTHR30591:SF1">
    <property type="entry name" value="RECBCD ENZYME SUBUNIT RECC"/>
    <property type="match status" value="1"/>
</dbReference>
<comment type="subunit">
    <text evidence="10">Heterotrimer of RecB, RecC and RecD. All subunits contribute to DNA-binding.</text>
</comment>
<keyword evidence="13" id="KW-1185">Reference proteome</keyword>
<dbReference type="Proteomes" id="UP000254280">
    <property type="component" value="Unassembled WGS sequence"/>
</dbReference>
<evidence type="ECO:0000256" key="10">
    <source>
        <dbReference type="HAMAP-Rule" id="MF_01486"/>
    </source>
</evidence>
<keyword evidence="1 10" id="KW-0540">Nuclease</keyword>
<evidence type="ECO:0000256" key="8">
    <source>
        <dbReference type="ARBA" id="ARBA00023125"/>
    </source>
</evidence>
<dbReference type="GO" id="GO:0003677">
    <property type="term" value="F:DNA binding"/>
    <property type="evidence" value="ECO:0007669"/>
    <property type="project" value="UniProtKB-UniRule"/>
</dbReference>
<evidence type="ECO:0000256" key="2">
    <source>
        <dbReference type="ARBA" id="ARBA00022741"/>
    </source>
</evidence>
<comment type="function">
    <text evidence="10">A helicase/nuclease that prepares dsDNA breaks (DSB) for recombinational DNA repair. Binds to DSBs and unwinds DNA via a highly rapid and processive ATP-dependent bidirectional helicase activity. Unwinds dsDNA until it encounters a Chi (crossover hotspot instigator) sequence from the 3' direction. Cuts ssDNA a few nucleotides 3' to the Chi site. The properties and activities of the enzyme are changed at Chi. The Chi-altered holoenzyme produces a long 3'-ssDNA overhang and facilitates RecA-binding to the ssDNA for homologous DNA recombination and repair. Holoenzyme degrades any linearized DNA that is unable to undergo homologous recombination. In the holoenzyme this subunit recognizes the wild-type Chi sequence, and when added to isolated RecB increases its ATP-dependent helicase processivity.</text>
</comment>
<dbReference type="GO" id="GO:0009338">
    <property type="term" value="C:exodeoxyribonuclease V complex"/>
    <property type="evidence" value="ECO:0007669"/>
    <property type="project" value="InterPro"/>
</dbReference>
<keyword evidence="7 10" id="KW-0067">ATP-binding</keyword>
<evidence type="ECO:0000259" key="11">
    <source>
        <dbReference type="Pfam" id="PF17946"/>
    </source>
</evidence>
<dbReference type="PANTHER" id="PTHR30591">
    <property type="entry name" value="RECBCD ENZYME SUBUNIT RECC"/>
    <property type="match status" value="1"/>
</dbReference>
<dbReference type="SUPFAM" id="SSF52540">
    <property type="entry name" value="P-loop containing nucleoside triphosphate hydrolases"/>
    <property type="match status" value="2"/>
</dbReference>
<dbReference type="InterPro" id="IPR041500">
    <property type="entry name" value="RecC_C"/>
</dbReference>
<dbReference type="HAMAP" id="MF_01486">
    <property type="entry name" value="RecC"/>
    <property type="match status" value="1"/>
</dbReference>
<dbReference type="Pfam" id="PF17946">
    <property type="entry name" value="RecC_C"/>
    <property type="match status" value="1"/>
</dbReference>
<dbReference type="SUPFAM" id="SSF52980">
    <property type="entry name" value="Restriction endonuclease-like"/>
    <property type="match status" value="1"/>
</dbReference>
<dbReference type="GO" id="GO:0008854">
    <property type="term" value="F:exodeoxyribonuclease V activity"/>
    <property type="evidence" value="ECO:0007669"/>
    <property type="project" value="InterPro"/>
</dbReference>
<evidence type="ECO:0000313" key="12">
    <source>
        <dbReference type="EMBL" id="SUB33958.1"/>
    </source>
</evidence>
<dbReference type="GO" id="GO:0005524">
    <property type="term" value="F:ATP binding"/>
    <property type="evidence" value="ECO:0007669"/>
    <property type="project" value="UniProtKB-UniRule"/>
</dbReference>
<name>A0A379B6T3_9PAST</name>
<dbReference type="InterPro" id="IPR027417">
    <property type="entry name" value="P-loop_NTPase"/>
</dbReference>
<dbReference type="InterPro" id="IPR006697">
    <property type="entry name" value="RecC"/>
</dbReference>
<dbReference type="AlphaFoldDB" id="A0A379B6T3"/>
<gene>
    <name evidence="10 12" type="primary">recC</name>
    <name evidence="12" type="ORF">NCTC10699_01594</name>
</gene>
<dbReference type="OrthoDB" id="9762834at2"/>
<keyword evidence="2 10" id="KW-0547">Nucleotide-binding</keyword>
<sequence>MFTVYYSNQLDVQKDILLYLMAQKPLQDPFCAEVILVQSPGMAQWLQWQIAETKGIAANFAFPMPASFIWQQYAENLTNVSQQSEFNKDYLRWRLMRLIPNYLSQAEFEPLRHYLAHAPQTEQQKLYALACRIADLFDQYLVYRPDWIAAWEALQDEKIIQQIKLQQPQLSAQIQQHIAWQGILWRALVAEIKGENPQQPAVHRAELQQQFLHQLTSGKVKNLPARIFVFGISALPKVYLETLNAISQHCDVHLFFNNGCREYWGDLVDPSYWQKLRQRSRLTHETQQKVRWISEQKFEQVQAQQVEHTYDNEILQVGHPLLASWGKLGRDFLHLLTQTEANEIEAYVAQFEPHLLGQVQQQIFHLQPSGTQPLHWSEQDRSLSIHSCYSPMREVEALKDYLLHLFNQDRQLTPKDIVVMVADIDRYTPYIRAVFGQQRHQPFAQTLPFSISDNKLSENDVIISSFLRLLTLKESLFGAEEVLAFLDVPAIRRKFAIELDELTHIHYWVEHSGIRYGLEKQTDNYNAWQAGLERMLLGYAMREENGIWQDSLAFDSTYSLSGQLVGKLAQFIERLSHWQQIIQHSYAVDAWRAHLIDMIDGFFSDEREDAETLWYLKDRIAELAQQIESTHFSAPLELEVISEVMNTNLQDNPNNLRFLAGKINFCTLLPMRSIPFKVVCLLGMNENDYPRQQVSHSFDLMQYHHLKGDRLRRDDDRYLFLEALLSAQEKLYISYVGRSIIDDSPLEPSVLVSQLLDYLSENLHLGAPSLEQQAWKKRLVKQHPMTAFSPQNFVGNDRTFARQWLPVANKAYCEVQDFIQPLPNTAFHLEIDVAQLVGFVQNPVKYFFEKQLGVYFEQAEKGIAENENFELNHLDKYHINEALLYCDVSQREQFFAKLRVKGVMPRGNFAQIYRDKLSRELSGLQQKIAGYLAQEHQSVPIHLHFDTTQGNVSLLGQLDHLYPMGEHWQRVKWRVGKLRDKDVIENWVYFLLQCASQEMAEEALFFSKDKRMRFKTVEKTTALQQLQCYIEAFVAAQQQLQPVIMLNIADYLAKMAKNSSATQNAPESAVDFSLVLDFIAKIAEKDPYWQRLYEQMSWTPAQLNAIDEATRNWFVLMLANAQIENYD</sequence>
<keyword evidence="6 10" id="KW-0269">Exonuclease</keyword>
<dbReference type="Gene3D" id="1.10.10.990">
    <property type="match status" value="1"/>
</dbReference>
<keyword evidence="3 10" id="KW-0227">DNA damage</keyword>
<proteinExistence type="inferred from homology"/>
<dbReference type="GO" id="GO:0000724">
    <property type="term" value="P:double-strand break repair via homologous recombination"/>
    <property type="evidence" value="ECO:0007669"/>
    <property type="project" value="UniProtKB-UniRule"/>
</dbReference>
<comment type="miscellaneous">
    <text evidence="10">In the RecBCD complex, RecB has a slow 3'-5' helicase, an exonuclease activity and loads RecA onto ssDNA, RecD has a fast 5'-3' helicase activity, while RecC stimulates the ATPase and processivity of the RecB helicase and contributes to recognition of the Chi site.</text>
</comment>
<dbReference type="NCBIfam" id="TIGR01450">
    <property type="entry name" value="recC"/>
    <property type="match status" value="1"/>
</dbReference>
<dbReference type="Pfam" id="PF04257">
    <property type="entry name" value="Exonuc_V_gamma"/>
    <property type="match status" value="1"/>
</dbReference>
<feature type="domain" description="RecC C-terminal" evidence="11">
    <location>
        <begin position="830"/>
        <end position="1049"/>
    </location>
</feature>
<reference evidence="12 13" key="1">
    <citation type="submission" date="2018-06" db="EMBL/GenBank/DDBJ databases">
        <authorList>
            <consortium name="Pathogen Informatics"/>
            <person name="Doyle S."/>
        </authorList>
    </citation>
    <scope>NUCLEOTIDE SEQUENCE [LARGE SCALE GENOMIC DNA]</scope>
    <source>
        <strain evidence="12 13">NCTC10699</strain>
    </source>
</reference>
<evidence type="ECO:0000256" key="4">
    <source>
        <dbReference type="ARBA" id="ARBA00022801"/>
    </source>
</evidence>
<protein>
    <recommendedName>
        <fullName evidence="10">RecBCD enzyme subunit RecC</fullName>
    </recommendedName>
    <alternativeName>
        <fullName evidence="10">Exonuclease V subunit RecC</fullName>
        <shortName evidence="10">ExoV subunit RecC</shortName>
    </alternativeName>
    <alternativeName>
        <fullName evidence="10">Helicase/nuclease RecBCD subunit RecC</fullName>
    </alternativeName>
</protein>
<evidence type="ECO:0000256" key="7">
    <source>
        <dbReference type="ARBA" id="ARBA00022840"/>
    </source>
</evidence>
<dbReference type="Gene3D" id="3.40.50.300">
    <property type="entry name" value="P-loop containing nucleotide triphosphate hydrolases"/>
    <property type="match status" value="2"/>
</dbReference>
<accession>A0A379B6T3</accession>
<keyword evidence="9 10" id="KW-0234">DNA repair</keyword>
<dbReference type="InterPro" id="IPR013986">
    <property type="entry name" value="DExx_box_DNA_helicase_dom_sf"/>
</dbReference>
<evidence type="ECO:0000256" key="6">
    <source>
        <dbReference type="ARBA" id="ARBA00022839"/>
    </source>
</evidence>